<dbReference type="SUPFAM" id="SSF46689">
    <property type="entry name" value="Homeodomain-like"/>
    <property type="match status" value="1"/>
</dbReference>
<proteinExistence type="predicted"/>
<name>A0A839QQZ0_9MICC</name>
<dbReference type="Gene3D" id="1.10.10.60">
    <property type="entry name" value="Homeodomain-like"/>
    <property type="match status" value="1"/>
</dbReference>
<dbReference type="GO" id="GO:0006313">
    <property type="term" value="P:DNA transposition"/>
    <property type="evidence" value="ECO:0007669"/>
    <property type="project" value="InterPro"/>
</dbReference>
<dbReference type="InterPro" id="IPR009057">
    <property type="entry name" value="Homeodomain-like_sf"/>
</dbReference>
<organism evidence="1 2">
    <name type="scientific">Paeniglutamicibacter cryotolerans</name>
    <dbReference type="NCBI Taxonomy" id="670079"/>
    <lineage>
        <taxon>Bacteria</taxon>
        <taxon>Bacillati</taxon>
        <taxon>Actinomycetota</taxon>
        <taxon>Actinomycetes</taxon>
        <taxon>Micrococcales</taxon>
        <taxon>Micrococcaceae</taxon>
        <taxon>Paeniglutamicibacter</taxon>
    </lineage>
</organism>
<evidence type="ECO:0000313" key="1">
    <source>
        <dbReference type="EMBL" id="MBB2995672.1"/>
    </source>
</evidence>
<sequence>MSKRQKFTPEFRAEAVELYLSSEKSLSEVSTSLGINEGTLGNWVRSYRQKHPEPETQDRGPVDWAHHEKLQKELAEVKRENEFLKAVGAYFAAERKK</sequence>
<protein>
    <submittedName>
        <fullName evidence="1">Transposase</fullName>
    </submittedName>
</protein>
<dbReference type="AlphaFoldDB" id="A0A839QQZ0"/>
<dbReference type="Proteomes" id="UP000523000">
    <property type="component" value="Unassembled WGS sequence"/>
</dbReference>
<dbReference type="GO" id="GO:0003677">
    <property type="term" value="F:DNA binding"/>
    <property type="evidence" value="ECO:0007669"/>
    <property type="project" value="InterPro"/>
</dbReference>
<dbReference type="InterPro" id="IPR002514">
    <property type="entry name" value="Transposase_8"/>
</dbReference>
<evidence type="ECO:0000313" key="2">
    <source>
        <dbReference type="Proteomes" id="UP000523000"/>
    </source>
</evidence>
<accession>A0A839QQZ0</accession>
<keyword evidence="2" id="KW-1185">Reference proteome</keyword>
<dbReference type="GO" id="GO:0004803">
    <property type="term" value="F:transposase activity"/>
    <property type="evidence" value="ECO:0007669"/>
    <property type="project" value="InterPro"/>
</dbReference>
<gene>
    <name evidence="1" type="ORF">E9229_001863</name>
</gene>
<comment type="caution">
    <text evidence="1">The sequence shown here is derived from an EMBL/GenBank/DDBJ whole genome shotgun (WGS) entry which is preliminary data.</text>
</comment>
<dbReference type="EMBL" id="JACHVS010000001">
    <property type="protein sequence ID" value="MBB2995672.1"/>
    <property type="molecule type" value="Genomic_DNA"/>
</dbReference>
<dbReference type="Pfam" id="PF01527">
    <property type="entry name" value="HTH_Tnp_1"/>
    <property type="match status" value="1"/>
</dbReference>
<reference evidence="1 2" key="1">
    <citation type="submission" date="2020-08" db="EMBL/GenBank/DDBJ databases">
        <title>Sequencing the genomes of 1000 actinobacteria strains.</title>
        <authorList>
            <person name="Klenk H.-P."/>
        </authorList>
    </citation>
    <scope>NUCLEOTIDE SEQUENCE [LARGE SCALE GENOMIC DNA]</scope>
    <source>
        <strain evidence="1 2">DSM 22826</strain>
    </source>
</reference>